<sequence>MTAADLNTTVWIGAGRRIHMNEVGTRDGLQMEQAFVSTEDKIALVNALSEAGLSKIEVTAFVSPKAIPALRDGEIVMREIARRPGTVYTALVPNVRGAERAIDAQTDELNLVMSVSETHNLCNLRMQRSQSFEALRQVIATAQQAATPVNVSLSCCFGCPMEGDVAEAEVLAWVQRFADLGVQGITLCDTTGMAYPSLVHSMVLAFKARWPQLGLTLHFHNTRGMALANVLASIAAGADRFDASIGGLGGCPYAPGASGNACTEEIVHALQLMGYDTGTDLARIVAAARSLPALIGHETPSQIVKAGARRDLHQPPADFAEIKERAQARA</sequence>
<dbReference type="CDD" id="cd07938">
    <property type="entry name" value="DRE_TIM_HMGL"/>
    <property type="match status" value="1"/>
</dbReference>
<dbReference type="PROSITE" id="PS50991">
    <property type="entry name" value="PYR_CT"/>
    <property type="match status" value="1"/>
</dbReference>
<dbReference type="NCBIfam" id="NF004283">
    <property type="entry name" value="PRK05692.1"/>
    <property type="match status" value="1"/>
</dbReference>
<dbReference type="Gene3D" id="3.20.20.70">
    <property type="entry name" value="Aldolase class I"/>
    <property type="match status" value="1"/>
</dbReference>
<dbReference type="GO" id="GO:0006552">
    <property type="term" value="P:L-leucine catabolic process"/>
    <property type="evidence" value="ECO:0007669"/>
    <property type="project" value="TreeGrafter"/>
</dbReference>
<dbReference type="EMBL" id="AWTN01000148">
    <property type="protein sequence ID" value="KGG82927.1"/>
    <property type="molecule type" value="Genomic_DNA"/>
</dbReference>
<proteinExistence type="inferred from homology"/>
<dbReference type="Proteomes" id="UP000029567">
    <property type="component" value="Unassembled WGS sequence"/>
</dbReference>
<dbReference type="InterPro" id="IPR013785">
    <property type="entry name" value="Aldolase_TIM"/>
</dbReference>
<dbReference type="RefSeq" id="WP_034383649.1">
    <property type="nucleotide sequence ID" value="NZ_AWTN01000148.1"/>
</dbReference>
<dbReference type="GO" id="GO:0046872">
    <property type="term" value="F:metal ion binding"/>
    <property type="evidence" value="ECO:0007669"/>
    <property type="project" value="UniProtKB-KW"/>
</dbReference>
<dbReference type="FunFam" id="3.20.20.70:FF:000071">
    <property type="entry name" value="Hydroxymethylglutaryl-CoA lyase"/>
    <property type="match status" value="1"/>
</dbReference>
<dbReference type="AlphaFoldDB" id="A0A0E3B7V5"/>
<comment type="caution">
    <text evidence="5">The sequence shown here is derived from an EMBL/GenBank/DDBJ whole genome shotgun (WGS) entry which is preliminary data.</text>
</comment>
<gene>
    <name evidence="5" type="ORF">P245_26110</name>
</gene>
<protein>
    <submittedName>
        <fullName evidence="5">Hydroxymethylglutaryl-CoA lyase</fullName>
    </submittedName>
</protein>
<dbReference type="GO" id="GO:0004419">
    <property type="term" value="F:hydroxymethylglutaryl-CoA lyase activity"/>
    <property type="evidence" value="ECO:0007669"/>
    <property type="project" value="TreeGrafter"/>
</dbReference>
<organism evidence="5 6">
    <name type="scientific">Comamonas thiooxydans</name>
    <dbReference type="NCBI Taxonomy" id="363952"/>
    <lineage>
        <taxon>Bacteria</taxon>
        <taxon>Pseudomonadati</taxon>
        <taxon>Pseudomonadota</taxon>
        <taxon>Betaproteobacteria</taxon>
        <taxon>Burkholderiales</taxon>
        <taxon>Comamonadaceae</taxon>
        <taxon>Comamonas</taxon>
    </lineage>
</organism>
<evidence type="ECO:0000313" key="5">
    <source>
        <dbReference type="EMBL" id="KGG82927.1"/>
    </source>
</evidence>
<evidence type="ECO:0000256" key="3">
    <source>
        <dbReference type="ARBA" id="ARBA00023239"/>
    </source>
</evidence>
<dbReference type="PANTHER" id="PTHR42738">
    <property type="entry name" value="HYDROXYMETHYLGLUTARYL-COA LYASE"/>
    <property type="match status" value="1"/>
</dbReference>
<dbReference type="PANTHER" id="PTHR42738:SF7">
    <property type="entry name" value="HYDROXYMETHYLGLUTARYL-COA LYASE"/>
    <property type="match status" value="1"/>
</dbReference>
<dbReference type="SUPFAM" id="SSF51569">
    <property type="entry name" value="Aldolase"/>
    <property type="match status" value="1"/>
</dbReference>
<dbReference type="InterPro" id="IPR043594">
    <property type="entry name" value="HMGL"/>
</dbReference>
<dbReference type="Pfam" id="PF00682">
    <property type="entry name" value="HMGL-like"/>
    <property type="match status" value="1"/>
</dbReference>
<evidence type="ECO:0000259" key="4">
    <source>
        <dbReference type="PROSITE" id="PS50991"/>
    </source>
</evidence>
<comment type="similarity">
    <text evidence="1">Belongs to the HMG-CoA lyase family.</text>
</comment>
<dbReference type="GO" id="GO:0046951">
    <property type="term" value="P:ketone body biosynthetic process"/>
    <property type="evidence" value="ECO:0007669"/>
    <property type="project" value="TreeGrafter"/>
</dbReference>
<name>A0A0E3B7V5_9BURK</name>
<keyword evidence="3 5" id="KW-0456">Lyase</keyword>
<accession>A0A0E3B7V5</accession>
<evidence type="ECO:0000256" key="1">
    <source>
        <dbReference type="ARBA" id="ARBA00009405"/>
    </source>
</evidence>
<reference evidence="5 6" key="1">
    <citation type="submission" date="2013-09" db="EMBL/GenBank/DDBJ databases">
        <title>High correlation between genotypes and phenotypes of environmental bacteria Comamonas testosteroni strains.</title>
        <authorList>
            <person name="Liu L."/>
            <person name="Zhu W."/>
            <person name="Xia X."/>
            <person name="Xu B."/>
            <person name="Luo M."/>
            <person name="Wang G."/>
        </authorList>
    </citation>
    <scope>NUCLEOTIDE SEQUENCE [LARGE SCALE GENOMIC DNA]</scope>
    <source>
        <strain evidence="5 6">JL14</strain>
    </source>
</reference>
<evidence type="ECO:0000256" key="2">
    <source>
        <dbReference type="ARBA" id="ARBA00022723"/>
    </source>
</evidence>
<evidence type="ECO:0000313" key="6">
    <source>
        <dbReference type="Proteomes" id="UP000029567"/>
    </source>
</evidence>
<feature type="domain" description="Pyruvate carboxyltransferase" evidence="4">
    <location>
        <begin position="18"/>
        <end position="285"/>
    </location>
</feature>
<keyword evidence="2" id="KW-0479">Metal-binding</keyword>
<dbReference type="InterPro" id="IPR000891">
    <property type="entry name" value="PYR_CT"/>
</dbReference>